<accession>A0A4Y9T3Y8</accession>
<dbReference type="EC" id="3.2.1.23" evidence="4"/>
<protein>
    <recommendedName>
        <fullName evidence="4">Beta-galactosidase</fullName>
        <ecNumber evidence="4">3.2.1.23</ecNumber>
    </recommendedName>
</protein>
<evidence type="ECO:0000256" key="3">
    <source>
        <dbReference type="ARBA" id="ARBA00023295"/>
    </source>
</evidence>
<sequence length="809" mass="89203">MGWMSLCLAMTCASAETILAVDASSPAPAALENTLKLGTTVSTTGHAIGVNSRYLTRDGKPWLPVMGEYHYSRAPAQQWEAELRKMKAAGVDIVATYIMWNHHECEAGRFDWRGNRDLRRFVELARRAGLDVMVRVGPWVHAEVRFGGIPDWVVNLMPTRRNDPQYLEYVARLYGQIGRQLKGLLWKDGGPVIGVQLENEYNLGGEGEGAAHILKLKELARAAGLDVPLYTVTGWDRALYPSGEVTPVFGGYPDEPWAASRKELPPKETYAFRFDTRVSGDLGAQTRGNQRGTAESDMNTTPFLGAEYGGGLPFMYRRRPIVSPDDIASMLPVQLGSGVNLLGYYMFHGGRNPVANPTMEESAATGGYNDTPAINYDFQAPLGPDGQQRPVLGYLRQQHLFLRDFGERLAPMVVRKPDLVPANHTDLAMPRFSVRSLGDSGFLFVNNHVRQYAMPDQAAVRFSVKLPGQTLTFPSQPVDVKNGAYFIWPINFDMDGVHLTYATAQPLARLDTGKGDVTYVFAATPDIPVEFAISGVSPVRIEKSSAVTTARIEDKPQDVLLRVEGPASDVEINLRVADKRVRVMVLTPEQARSLSVGVIAGQRRLVLSDAQVWFDEKGLQLRSKDDPSFSFAVYPRLAKAPVGAVWTERKDGLFQRFDARVAQVGGQAEAFVLRQAGNVRPVPVGGRANAAMIPYPEQFRPAAAWTLRTSAPKAPQVEQYLLQPDLVGDVARLFDGVAMVDDWYYSGYGWEYPLAAGTSRAFTLQVLPLRADAPIYLDQQAWPDFGGKPQAALLRGVKVAPVYRAQARF</sequence>
<feature type="compositionally biased region" description="Polar residues" evidence="6">
    <location>
        <begin position="286"/>
        <end position="302"/>
    </location>
</feature>
<comment type="similarity">
    <text evidence="1 5">Belongs to the glycosyl hydrolase 35 family.</text>
</comment>
<dbReference type="PRINTS" id="PR00742">
    <property type="entry name" value="GLHYDRLASE35"/>
</dbReference>
<feature type="domain" description="Glycoside hydrolase 35 catalytic" evidence="8">
    <location>
        <begin position="55"/>
        <end position="398"/>
    </location>
</feature>
<dbReference type="InterPro" id="IPR001944">
    <property type="entry name" value="Glycoside_Hdrlase_35"/>
</dbReference>
<keyword evidence="3 4" id="KW-0326">Glycosidase</keyword>
<dbReference type="AlphaFoldDB" id="A0A4Y9T3Y8"/>
<dbReference type="SUPFAM" id="SSF51445">
    <property type="entry name" value="(Trans)glycosidases"/>
    <property type="match status" value="1"/>
</dbReference>
<dbReference type="EMBL" id="SPUM01000063">
    <property type="protein sequence ID" value="TFW32260.1"/>
    <property type="molecule type" value="Genomic_DNA"/>
</dbReference>
<evidence type="ECO:0000256" key="2">
    <source>
        <dbReference type="ARBA" id="ARBA00022801"/>
    </source>
</evidence>
<dbReference type="OrthoDB" id="9813184at2"/>
<evidence type="ECO:0000256" key="4">
    <source>
        <dbReference type="RuleBase" id="RU000675"/>
    </source>
</evidence>
<proteinExistence type="inferred from homology"/>
<evidence type="ECO:0000256" key="7">
    <source>
        <dbReference type="SAM" id="SignalP"/>
    </source>
</evidence>
<reference evidence="9 10" key="1">
    <citation type="submission" date="2019-03" db="EMBL/GenBank/DDBJ databases">
        <title>Draft genome of Massilia hortus sp. nov., a novel bacterial species of the Oxalobacteraceae family.</title>
        <authorList>
            <person name="Peta V."/>
            <person name="Raths R."/>
            <person name="Bucking H."/>
        </authorList>
    </citation>
    <scope>NUCLEOTIDE SEQUENCE [LARGE SCALE GENOMIC DNA]</scope>
    <source>
        <strain evidence="9 10">ONC3</strain>
    </source>
</reference>
<evidence type="ECO:0000256" key="5">
    <source>
        <dbReference type="RuleBase" id="RU003679"/>
    </source>
</evidence>
<evidence type="ECO:0000313" key="9">
    <source>
        <dbReference type="EMBL" id="TFW32260.1"/>
    </source>
</evidence>
<evidence type="ECO:0000256" key="1">
    <source>
        <dbReference type="ARBA" id="ARBA00009809"/>
    </source>
</evidence>
<dbReference type="InterPro" id="IPR017853">
    <property type="entry name" value="GH"/>
</dbReference>
<feature type="signal peptide" evidence="7">
    <location>
        <begin position="1"/>
        <end position="20"/>
    </location>
</feature>
<comment type="caution">
    <text evidence="9">The sequence shown here is derived from an EMBL/GenBank/DDBJ whole genome shotgun (WGS) entry which is preliminary data.</text>
</comment>
<feature type="chain" id="PRO_5021336715" description="Beta-galactosidase" evidence="7">
    <location>
        <begin position="21"/>
        <end position="809"/>
    </location>
</feature>
<evidence type="ECO:0000256" key="6">
    <source>
        <dbReference type="SAM" id="MobiDB-lite"/>
    </source>
</evidence>
<dbReference type="PROSITE" id="PS01182">
    <property type="entry name" value="GLYCOSYL_HYDROL_F35"/>
    <property type="match status" value="1"/>
</dbReference>
<evidence type="ECO:0000313" key="10">
    <source>
        <dbReference type="Proteomes" id="UP000297258"/>
    </source>
</evidence>
<comment type="catalytic activity">
    <reaction evidence="4">
        <text>Hydrolysis of terminal non-reducing beta-D-galactose residues in beta-D-galactosides.</text>
        <dbReference type="EC" id="3.2.1.23"/>
    </reaction>
</comment>
<dbReference type="Gene3D" id="3.20.20.80">
    <property type="entry name" value="Glycosidases"/>
    <property type="match status" value="1"/>
</dbReference>
<feature type="region of interest" description="Disordered" evidence="6">
    <location>
        <begin position="281"/>
        <end position="302"/>
    </location>
</feature>
<dbReference type="PANTHER" id="PTHR23421">
    <property type="entry name" value="BETA-GALACTOSIDASE RELATED"/>
    <property type="match status" value="1"/>
</dbReference>
<dbReference type="InterPro" id="IPR019801">
    <property type="entry name" value="Glyco_hydro_35_CS"/>
</dbReference>
<dbReference type="InterPro" id="IPR031330">
    <property type="entry name" value="Gly_Hdrlase_35_cat"/>
</dbReference>
<name>A0A4Y9T3Y8_9BURK</name>
<keyword evidence="7" id="KW-0732">Signal</keyword>
<dbReference type="GO" id="GO:0004565">
    <property type="term" value="F:beta-galactosidase activity"/>
    <property type="evidence" value="ECO:0007669"/>
    <property type="project" value="UniProtKB-EC"/>
</dbReference>
<keyword evidence="2 4" id="KW-0378">Hydrolase</keyword>
<dbReference type="Pfam" id="PF01301">
    <property type="entry name" value="Glyco_hydro_35"/>
    <property type="match status" value="1"/>
</dbReference>
<dbReference type="Proteomes" id="UP000297258">
    <property type="component" value="Unassembled WGS sequence"/>
</dbReference>
<dbReference type="GO" id="GO:0005975">
    <property type="term" value="P:carbohydrate metabolic process"/>
    <property type="evidence" value="ECO:0007669"/>
    <property type="project" value="InterPro"/>
</dbReference>
<gene>
    <name evidence="9" type="ORF">E4O92_10445</name>
</gene>
<keyword evidence="10" id="KW-1185">Reference proteome</keyword>
<organism evidence="9 10">
    <name type="scientific">Massilia horti</name>
    <dbReference type="NCBI Taxonomy" id="2562153"/>
    <lineage>
        <taxon>Bacteria</taxon>
        <taxon>Pseudomonadati</taxon>
        <taxon>Pseudomonadota</taxon>
        <taxon>Betaproteobacteria</taxon>
        <taxon>Burkholderiales</taxon>
        <taxon>Oxalobacteraceae</taxon>
        <taxon>Telluria group</taxon>
        <taxon>Massilia</taxon>
    </lineage>
</organism>
<evidence type="ECO:0000259" key="8">
    <source>
        <dbReference type="Pfam" id="PF01301"/>
    </source>
</evidence>